<comment type="caution">
    <text evidence="1">The sequence shown here is derived from an EMBL/GenBank/DDBJ whole genome shotgun (WGS) entry which is preliminary data.</text>
</comment>
<protein>
    <submittedName>
        <fullName evidence="1">Uncharacterized protein</fullName>
    </submittedName>
</protein>
<organism evidence="1 2">
    <name type="scientific">Mucor circinelloides f. lusitanicus</name>
    <name type="common">Mucor racemosus var. lusitanicus</name>
    <dbReference type="NCBI Taxonomy" id="29924"/>
    <lineage>
        <taxon>Eukaryota</taxon>
        <taxon>Fungi</taxon>
        <taxon>Fungi incertae sedis</taxon>
        <taxon>Mucoromycota</taxon>
        <taxon>Mucoromycotina</taxon>
        <taxon>Mucoromycetes</taxon>
        <taxon>Mucorales</taxon>
        <taxon>Mucorineae</taxon>
        <taxon>Mucoraceae</taxon>
        <taxon>Mucor</taxon>
    </lineage>
</organism>
<feature type="non-terminal residue" evidence="1">
    <location>
        <position position="170"/>
    </location>
</feature>
<reference evidence="1 2" key="1">
    <citation type="submission" date="2019-09" db="EMBL/GenBank/DDBJ databases">
        <authorList>
            <consortium name="DOE Joint Genome Institute"/>
            <person name="Mondo S.J."/>
            <person name="Navarro-Mendoza M.I."/>
            <person name="Perez-Arques C."/>
            <person name="Panchal S."/>
            <person name="Nicolas F.E."/>
            <person name="Ganguly P."/>
            <person name="Pangilinan J."/>
            <person name="Grigoriev I."/>
            <person name="Heitman J."/>
            <person name="Sanya K."/>
            <person name="Garre V."/>
        </authorList>
    </citation>
    <scope>NUCLEOTIDE SEQUENCE [LARGE SCALE GENOMIC DNA]</scope>
    <source>
        <strain evidence="1 2">MU402</strain>
    </source>
</reference>
<feature type="non-terminal residue" evidence="1">
    <location>
        <position position="1"/>
    </location>
</feature>
<accession>A0A8H4F3Q6</accession>
<dbReference type="EMBL" id="JAAECE010000002">
    <property type="protein sequence ID" value="KAF1804946.1"/>
    <property type="molecule type" value="Genomic_DNA"/>
</dbReference>
<dbReference type="AlphaFoldDB" id="A0A8H4F3Q6"/>
<proteinExistence type="predicted"/>
<gene>
    <name evidence="1" type="ORF">FB192DRAFT_1253528</name>
</gene>
<sequence>GFIQLGHFSSTQRRIGLCHLNVFYNKRNFKHKFEIFDFYTDSNECPILLGLDIMSQLNIGVTGLTSSWFEYTGPNLPSPIDSDVEPNNDPFGSPTERTAAFAQIEPLLKQNSDIDLGTTYCNLPGAIVQLERIPGKTAYRAPYPVPVVYKEAVLAQLDQWQQDGVIEPSP</sequence>
<dbReference type="Proteomes" id="UP000469890">
    <property type="component" value="Unassembled WGS sequence"/>
</dbReference>
<name>A0A8H4F3Q6_MUCCL</name>
<evidence type="ECO:0000313" key="2">
    <source>
        <dbReference type="Proteomes" id="UP000469890"/>
    </source>
</evidence>
<evidence type="ECO:0000313" key="1">
    <source>
        <dbReference type="EMBL" id="KAF1804946.1"/>
    </source>
</evidence>